<reference evidence="1" key="1">
    <citation type="submission" date="2020-04" db="EMBL/GenBank/DDBJ databases">
        <authorList>
            <person name="Chiriac C."/>
            <person name="Salcher M."/>
            <person name="Ghai R."/>
            <person name="Kavagutti S V."/>
        </authorList>
    </citation>
    <scope>NUCLEOTIDE SEQUENCE</scope>
</reference>
<proteinExistence type="predicted"/>
<evidence type="ECO:0000313" key="1">
    <source>
        <dbReference type="EMBL" id="CAB4124037.1"/>
    </source>
</evidence>
<organism evidence="1">
    <name type="scientific">uncultured Caudovirales phage</name>
    <dbReference type="NCBI Taxonomy" id="2100421"/>
    <lineage>
        <taxon>Viruses</taxon>
        <taxon>Duplodnaviria</taxon>
        <taxon>Heunggongvirae</taxon>
        <taxon>Uroviricota</taxon>
        <taxon>Caudoviricetes</taxon>
        <taxon>Peduoviridae</taxon>
        <taxon>Maltschvirus</taxon>
        <taxon>Maltschvirus maltsch</taxon>
    </lineage>
</organism>
<sequence length="81" mass="9453">MALVVKFTPAGKQEVTLDAKKRFVVVEWCPRFNFVYGVDQYTTKKSALSRIQALEAWREEVRTVYFGNPTREFYLLEASEV</sequence>
<name>A0A6J5KT36_9CAUD</name>
<gene>
    <name evidence="1" type="ORF">UFOVP45_110</name>
</gene>
<dbReference type="EMBL" id="LR796175">
    <property type="protein sequence ID" value="CAB4124037.1"/>
    <property type="molecule type" value="Genomic_DNA"/>
</dbReference>
<protein>
    <submittedName>
        <fullName evidence="1">Uncharacterized protein</fullName>
    </submittedName>
</protein>
<accession>A0A6J5KT36</accession>